<evidence type="ECO:0008006" key="3">
    <source>
        <dbReference type="Google" id="ProtNLM"/>
    </source>
</evidence>
<evidence type="ECO:0000313" key="2">
    <source>
        <dbReference type="Proteomes" id="UP000067689"/>
    </source>
</evidence>
<dbReference type="Gene3D" id="1.10.10.60">
    <property type="entry name" value="Homeodomain-like"/>
    <property type="match status" value="1"/>
</dbReference>
<proteinExistence type="predicted"/>
<dbReference type="Proteomes" id="UP000067689">
    <property type="component" value="Chromosome"/>
</dbReference>
<organism evidence="1 2">
    <name type="scientific">Aeromicrobium erythreum</name>
    <dbReference type="NCBI Taxonomy" id="2041"/>
    <lineage>
        <taxon>Bacteria</taxon>
        <taxon>Bacillati</taxon>
        <taxon>Actinomycetota</taxon>
        <taxon>Actinomycetes</taxon>
        <taxon>Propionibacteriales</taxon>
        <taxon>Nocardioidaceae</taxon>
        <taxon>Aeromicrobium</taxon>
    </lineage>
</organism>
<evidence type="ECO:0000313" key="1">
    <source>
        <dbReference type="EMBL" id="ALX03441.1"/>
    </source>
</evidence>
<reference evidence="1 2" key="1">
    <citation type="journal article" date="1991" name="Int. J. Syst. Bacteriol.">
        <title>Description of the erythromycin-producing bacterium Arthrobacter sp. strain NRRL B-3381 as Aeromicrobium erythreum gen. nov., sp. nov.</title>
        <authorList>
            <person name="Miller E.S."/>
            <person name="Woese C.R."/>
            <person name="Brenner S."/>
        </authorList>
    </citation>
    <scope>NUCLEOTIDE SEQUENCE [LARGE SCALE GENOMIC DNA]</scope>
    <source>
        <strain evidence="1 2">AR18</strain>
    </source>
</reference>
<dbReference type="AlphaFoldDB" id="A0A0U4BDH8"/>
<name>A0A0U4BDH8_9ACTN</name>
<keyword evidence="2" id="KW-1185">Reference proteome</keyword>
<gene>
    <name evidence="1" type="ORF">AERYTH_01365</name>
</gene>
<dbReference type="EMBL" id="CP011502">
    <property type="protein sequence ID" value="ALX03441.1"/>
    <property type="molecule type" value="Genomic_DNA"/>
</dbReference>
<sequence>MRIRRGLEEQRDAMVADYLSGKGSVLLARKYGLVDSTVIKHLKASGVRMRTGEKLTSEDMIEVSRLRQSGWSHQRIADQFGANRSTVSPRLRREQRRNA</sequence>
<protein>
    <recommendedName>
        <fullName evidence="3">Transposase IS30-like HTH domain-containing protein</fullName>
    </recommendedName>
</protein>
<dbReference type="PATRIC" id="fig|2041.4.peg.288"/>
<accession>A0A0U4BDH8</accession>
<dbReference type="KEGG" id="aer:AERYTH_01365"/>